<feature type="compositionally biased region" description="Polar residues" evidence="2">
    <location>
        <begin position="821"/>
        <end position="843"/>
    </location>
</feature>
<dbReference type="InterPro" id="IPR000086">
    <property type="entry name" value="NUDIX_hydrolase_dom"/>
</dbReference>
<dbReference type="Gene3D" id="3.90.79.10">
    <property type="entry name" value="Nucleoside Triphosphate Pyrophosphohydrolase"/>
    <property type="match status" value="1"/>
</dbReference>
<comment type="caution">
    <text evidence="5">The sequence shown here is derived from an EMBL/GenBank/DDBJ whole genome shotgun (WGS) entry which is preliminary data.</text>
</comment>
<feature type="region of interest" description="Disordered" evidence="2">
    <location>
        <begin position="461"/>
        <end position="499"/>
    </location>
</feature>
<dbReference type="GO" id="GO:0006270">
    <property type="term" value="P:DNA replication initiation"/>
    <property type="evidence" value="ECO:0007669"/>
    <property type="project" value="TreeGrafter"/>
</dbReference>
<evidence type="ECO:0000256" key="2">
    <source>
        <dbReference type="SAM" id="MobiDB-lite"/>
    </source>
</evidence>
<dbReference type="InterPro" id="IPR036420">
    <property type="entry name" value="BRCT_dom_sf"/>
</dbReference>
<sequence length="1131" mass="123101">MTVPRPLPEGGFSFTWQPTIEPLDITTKEFLSTRPLIRGAATGAFVFSKATGEDRVLIVQRAPHDTMPLRWEVPGGACDLEDATILHGLARELWEEAGLKLKSITRQIGPEYSFFTSRGLVVTKINFEVEVESPASAGEGQALPEVTLDPNEHVRFLWATEDECRQGRVTVVGDSEHQMAAAPERADDGDSLFDSSCPFKGVVICCTNVSTELRTDIAAKTAELGGVHKYDLTPDCTHLIVGDYNTPKYRHVAKERPDVKPMAAGWVEAVRNLWVQDAEIDFVALEREWQLRTFETGGGEPMPDGTVSRRRNLLCCMTGFEDPDLRQQITQSIESNGGVYTGDLTRRVTHLIVHKPEGRKYQAAQNWEVRTVSVEWVFDSIERGMILDEKCYDPVLPKEERGVGAWNRQKPRRVSSLGKRLRESSALQEDGKRKLRKTASMKLNSQRDNLWGDILGKSPAQDLGPVSLKDAPAKAATMPPTPSAQQSGGSKSIDTQGSKLSSFGAPDPNAIFASCCFFVYGFSAQKAEILMNVIASLGGLICQSLDEVISTSGAQLAHRFLIVPQASSPDTHPQIPDNVHIITEFYIERCLHKKYFFDPSQHVIGRPFPAFPIPGFEDLVICTAGFAGVDLNQVDKAIRQLGGKYVERFTADVSILVCHSLAATRKDKLEFARAWKIPVVSAEWLWECISTGFRIPIKRFLFPELKQNITSPKQLRAKAKDSTNGHDDKPPTRGLADQNPAPKPTVKPTPRPDSDDASTRPKGSGEPGRAEGGPYERESNFTTTTHFATALSHQFHTPNAEGTGSSSKTSTAAPLLEASANALNKSPSSSSRKVPGPDQQQPPSRKGLSRIASEVADSEATEGDVCRPEDIPADDIDNDVENQPDDNSAGRAAVEQEEKEEQARLDAAAAAERQRQQQQLEAERAEAERLAISTKLASSLLDSNTGAAGGNTLLLPTSTTTAAPVVGSATVSDATVPQVAPPVDDLTLAAATARPKRRKREILGRAVSNVSVASAASSASAGDSAAAGCTTPATTTTGKPVDGVEAPPVPASTQLEYEDPEAKRYKAQLMSKMLGKDKGASFSFPQQQQQHEAEEEGHKLTLAEMGLMMQQQQRFFDEASSAKERRATRRR</sequence>
<dbReference type="PROSITE" id="PS50172">
    <property type="entry name" value="BRCT"/>
    <property type="match status" value="4"/>
</dbReference>
<reference evidence="5" key="2">
    <citation type="submission" date="2023-05" db="EMBL/GenBank/DDBJ databases">
        <authorList>
            <consortium name="Lawrence Berkeley National Laboratory"/>
            <person name="Steindorff A."/>
            <person name="Hensen N."/>
            <person name="Bonometti L."/>
            <person name="Westerberg I."/>
            <person name="Brannstrom I.O."/>
            <person name="Guillou S."/>
            <person name="Cros-Aarteil S."/>
            <person name="Calhoun S."/>
            <person name="Haridas S."/>
            <person name="Kuo A."/>
            <person name="Mondo S."/>
            <person name="Pangilinan J."/>
            <person name="Riley R."/>
            <person name="Labutti K."/>
            <person name="Andreopoulos B."/>
            <person name="Lipzen A."/>
            <person name="Chen C."/>
            <person name="Yanf M."/>
            <person name="Daum C."/>
            <person name="Ng V."/>
            <person name="Clum A."/>
            <person name="Ohm R."/>
            <person name="Martin F."/>
            <person name="Silar P."/>
            <person name="Natvig D."/>
            <person name="Lalanne C."/>
            <person name="Gautier V."/>
            <person name="Ament-Velasquez S.L."/>
            <person name="Kruys A."/>
            <person name="Hutchinson M.I."/>
            <person name="Powell A.J."/>
            <person name="Barry K."/>
            <person name="Miller A.N."/>
            <person name="Grigoriev I.V."/>
            <person name="Debuchy R."/>
            <person name="Gladieux P."/>
            <person name="Thoren M.H."/>
            <person name="Johannesson H."/>
        </authorList>
    </citation>
    <scope>NUCLEOTIDE SEQUENCE</scope>
    <source>
        <strain evidence="5">CBS 508.74</strain>
    </source>
</reference>
<feature type="domain" description="BRCT" evidence="3">
    <location>
        <begin position="311"/>
        <end position="394"/>
    </location>
</feature>
<feature type="domain" description="Nudix hydrolase" evidence="4">
    <location>
        <begin position="37"/>
        <end position="187"/>
    </location>
</feature>
<dbReference type="InterPro" id="IPR059215">
    <property type="entry name" value="BRCT2_TopBP1-like"/>
</dbReference>
<feature type="domain" description="BRCT" evidence="3">
    <location>
        <begin position="616"/>
        <end position="702"/>
    </location>
</feature>
<dbReference type="SUPFAM" id="SSF55811">
    <property type="entry name" value="Nudix"/>
    <property type="match status" value="1"/>
</dbReference>
<dbReference type="Gene3D" id="3.40.50.10190">
    <property type="entry name" value="BRCT domain"/>
    <property type="match status" value="4"/>
</dbReference>
<feature type="compositionally biased region" description="Low complexity" evidence="2">
    <location>
        <begin position="905"/>
        <end position="920"/>
    </location>
</feature>
<feature type="domain" description="BRCT" evidence="3">
    <location>
        <begin position="507"/>
        <end position="604"/>
    </location>
</feature>
<dbReference type="SMART" id="SM00292">
    <property type="entry name" value="BRCT"/>
    <property type="match status" value="4"/>
</dbReference>
<feature type="compositionally biased region" description="Acidic residues" evidence="2">
    <location>
        <begin position="871"/>
        <end position="884"/>
    </location>
</feature>
<dbReference type="SUPFAM" id="SSF52113">
    <property type="entry name" value="BRCT domain"/>
    <property type="match status" value="4"/>
</dbReference>
<dbReference type="PANTHER" id="PTHR13561:SF20">
    <property type="entry name" value="DNA TOPOISOMERASE 2-BINDING PROTEIN 1"/>
    <property type="match status" value="1"/>
</dbReference>
<evidence type="ECO:0000259" key="3">
    <source>
        <dbReference type="PROSITE" id="PS50172"/>
    </source>
</evidence>
<keyword evidence="6" id="KW-1185">Reference proteome</keyword>
<dbReference type="GO" id="GO:0007095">
    <property type="term" value="P:mitotic G2 DNA damage checkpoint signaling"/>
    <property type="evidence" value="ECO:0007669"/>
    <property type="project" value="TreeGrafter"/>
</dbReference>
<dbReference type="GeneID" id="89936503"/>
<feature type="region of interest" description="Disordered" evidence="2">
    <location>
        <begin position="407"/>
        <end position="439"/>
    </location>
</feature>
<dbReference type="CDD" id="cd02883">
    <property type="entry name" value="NUDIX_Hydrolase"/>
    <property type="match status" value="1"/>
</dbReference>
<feature type="domain" description="BRCT" evidence="3">
    <location>
        <begin position="194"/>
        <end position="267"/>
    </location>
</feature>
<reference evidence="5" key="1">
    <citation type="journal article" date="2023" name="Mol. Phylogenet. Evol.">
        <title>Genome-scale phylogeny and comparative genomics of the fungal order Sordariales.</title>
        <authorList>
            <person name="Hensen N."/>
            <person name="Bonometti L."/>
            <person name="Westerberg I."/>
            <person name="Brannstrom I.O."/>
            <person name="Guillou S."/>
            <person name="Cros-Aarteil S."/>
            <person name="Calhoun S."/>
            <person name="Haridas S."/>
            <person name="Kuo A."/>
            <person name="Mondo S."/>
            <person name="Pangilinan J."/>
            <person name="Riley R."/>
            <person name="LaButti K."/>
            <person name="Andreopoulos B."/>
            <person name="Lipzen A."/>
            <person name="Chen C."/>
            <person name="Yan M."/>
            <person name="Daum C."/>
            <person name="Ng V."/>
            <person name="Clum A."/>
            <person name="Steindorff A."/>
            <person name="Ohm R.A."/>
            <person name="Martin F."/>
            <person name="Silar P."/>
            <person name="Natvig D.O."/>
            <person name="Lalanne C."/>
            <person name="Gautier V."/>
            <person name="Ament-Velasquez S.L."/>
            <person name="Kruys A."/>
            <person name="Hutchinson M.I."/>
            <person name="Powell A.J."/>
            <person name="Barry K."/>
            <person name="Miller A.N."/>
            <person name="Grigoriev I.V."/>
            <person name="Debuchy R."/>
            <person name="Gladieux P."/>
            <person name="Hiltunen Thoren M."/>
            <person name="Johannesson H."/>
        </authorList>
    </citation>
    <scope>NUCLEOTIDE SEQUENCE</scope>
    <source>
        <strain evidence="5">CBS 508.74</strain>
    </source>
</reference>
<dbReference type="GO" id="GO:0033314">
    <property type="term" value="P:mitotic DNA replication checkpoint signaling"/>
    <property type="evidence" value="ECO:0007669"/>
    <property type="project" value="TreeGrafter"/>
</dbReference>
<dbReference type="Pfam" id="PF12738">
    <property type="entry name" value="PTCB-BRCT"/>
    <property type="match status" value="3"/>
</dbReference>
<dbReference type="Proteomes" id="UP001302812">
    <property type="component" value="Unassembled WGS sequence"/>
</dbReference>
<dbReference type="RefSeq" id="XP_064665273.1">
    <property type="nucleotide sequence ID" value="XM_064812378.1"/>
</dbReference>
<gene>
    <name evidence="5" type="ORF">N656DRAFT_719545</name>
</gene>
<name>A0AAN6QCM2_9PEZI</name>
<feature type="compositionally biased region" description="Low complexity" evidence="2">
    <location>
        <begin position="1016"/>
        <end position="1037"/>
    </location>
</feature>
<evidence type="ECO:0000256" key="1">
    <source>
        <dbReference type="ARBA" id="ARBA00022737"/>
    </source>
</evidence>
<dbReference type="CDD" id="cd17731">
    <property type="entry name" value="BRCT_TopBP1_rpt2_like"/>
    <property type="match status" value="1"/>
</dbReference>
<feature type="compositionally biased region" description="Polar residues" evidence="2">
    <location>
        <begin position="485"/>
        <end position="499"/>
    </location>
</feature>
<dbReference type="Pfam" id="PF00293">
    <property type="entry name" value="NUDIX"/>
    <property type="match status" value="1"/>
</dbReference>
<accession>A0AAN6QCM2</accession>
<dbReference type="PROSITE" id="PS51462">
    <property type="entry name" value="NUDIX"/>
    <property type="match status" value="1"/>
</dbReference>
<keyword evidence="1" id="KW-0677">Repeat</keyword>
<dbReference type="AlphaFoldDB" id="A0AAN6QCM2"/>
<proteinExistence type="predicted"/>
<feature type="compositionally biased region" description="Low complexity" evidence="2">
    <location>
        <begin position="802"/>
        <end position="811"/>
    </location>
</feature>
<evidence type="ECO:0000259" key="4">
    <source>
        <dbReference type="PROSITE" id="PS51462"/>
    </source>
</evidence>
<feature type="region of interest" description="Disordered" evidence="2">
    <location>
        <begin position="712"/>
        <end position="779"/>
    </location>
</feature>
<dbReference type="InterPro" id="IPR001357">
    <property type="entry name" value="BRCT_dom"/>
</dbReference>
<dbReference type="CDD" id="cd18433">
    <property type="entry name" value="BRCT_Rad4_rpt3"/>
    <property type="match status" value="1"/>
</dbReference>
<dbReference type="PANTHER" id="PTHR13561">
    <property type="entry name" value="DNA REPLICATION REGULATOR DPB11-RELATED"/>
    <property type="match status" value="1"/>
</dbReference>
<dbReference type="CDD" id="cd17723">
    <property type="entry name" value="BRCT_Rad4_rpt4"/>
    <property type="match status" value="1"/>
</dbReference>
<feature type="region of interest" description="Disordered" evidence="2">
    <location>
        <begin position="796"/>
        <end position="922"/>
    </location>
</feature>
<feature type="compositionally biased region" description="Basic and acidic residues" evidence="2">
    <location>
        <begin position="750"/>
        <end position="759"/>
    </location>
</feature>
<protein>
    <submittedName>
        <fullName evidence="5">Uncharacterized protein</fullName>
    </submittedName>
</protein>
<dbReference type="EMBL" id="MU853370">
    <property type="protein sequence ID" value="KAK4107703.1"/>
    <property type="molecule type" value="Genomic_DNA"/>
</dbReference>
<organism evidence="5 6">
    <name type="scientific">Canariomyces notabilis</name>
    <dbReference type="NCBI Taxonomy" id="2074819"/>
    <lineage>
        <taxon>Eukaryota</taxon>
        <taxon>Fungi</taxon>
        <taxon>Dikarya</taxon>
        <taxon>Ascomycota</taxon>
        <taxon>Pezizomycotina</taxon>
        <taxon>Sordariomycetes</taxon>
        <taxon>Sordariomycetidae</taxon>
        <taxon>Sordariales</taxon>
        <taxon>Chaetomiaceae</taxon>
        <taxon>Canariomyces</taxon>
    </lineage>
</organism>
<feature type="region of interest" description="Disordered" evidence="2">
    <location>
        <begin position="1016"/>
        <end position="1060"/>
    </location>
</feature>
<feature type="compositionally biased region" description="Basic and acidic residues" evidence="2">
    <location>
        <begin position="718"/>
        <end position="731"/>
    </location>
</feature>
<evidence type="ECO:0000313" key="6">
    <source>
        <dbReference type="Proteomes" id="UP001302812"/>
    </source>
</evidence>
<dbReference type="InterPro" id="IPR015797">
    <property type="entry name" value="NUDIX_hydrolase-like_dom_sf"/>
</dbReference>
<evidence type="ECO:0000313" key="5">
    <source>
        <dbReference type="EMBL" id="KAK4107703.1"/>
    </source>
</evidence>